<protein>
    <submittedName>
        <fullName evidence="4">SWIM domain-containing protein/MULE domain-containing protein</fullName>
    </submittedName>
</protein>
<dbReference type="AlphaFoldDB" id="A0A1Q3DG78"/>
<dbReference type="PANTHER" id="PTHR31973:SF187">
    <property type="entry name" value="MUTATOR TRANSPOSASE MUDRA PROTEIN"/>
    <property type="match status" value="1"/>
</dbReference>
<feature type="domain" description="SWIM-type" evidence="3">
    <location>
        <begin position="86"/>
        <end position="118"/>
    </location>
</feature>
<keyword evidence="1" id="KW-0862">Zinc</keyword>
<feature type="non-terminal residue" evidence="4">
    <location>
        <position position="1"/>
    </location>
</feature>
<keyword evidence="2" id="KW-1133">Transmembrane helix</keyword>
<dbReference type="STRING" id="3775.A0A1Q3DG78"/>
<evidence type="ECO:0000256" key="2">
    <source>
        <dbReference type="SAM" id="Phobius"/>
    </source>
</evidence>
<keyword evidence="1" id="KW-0863">Zinc-finger</keyword>
<evidence type="ECO:0000313" key="4">
    <source>
        <dbReference type="EMBL" id="GAV91452.1"/>
    </source>
</evidence>
<dbReference type="Pfam" id="PF10551">
    <property type="entry name" value="MULE"/>
    <property type="match status" value="1"/>
</dbReference>
<dbReference type="PANTHER" id="PTHR31973">
    <property type="entry name" value="POLYPROTEIN, PUTATIVE-RELATED"/>
    <property type="match status" value="1"/>
</dbReference>
<accession>A0A1Q3DG78</accession>
<name>A0A1Q3DG78_CEPFO</name>
<dbReference type="InterPro" id="IPR007527">
    <property type="entry name" value="Znf_SWIM"/>
</dbReference>
<reference evidence="5" key="1">
    <citation type="submission" date="2016-04" db="EMBL/GenBank/DDBJ databases">
        <title>Cephalotus genome sequencing.</title>
        <authorList>
            <person name="Fukushima K."/>
            <person name="Hasebe M."/>
            <person name="Fang X."/>
        </authorList>
    </citation>
    <scope>NUCLEOTIDE SEQUENCE [LARGE SCALE GENOMIC DNA]</scope>
    <source>
        <strain evidence="5">cv. St1</strain>
    </source>
</reference>
<organism evidence="4 5">
    <name type="scientific">Cephalotus follicularis</name>
    <name type="common">Albany pitcher plant</name>
    <dbReference type="NCBI Taxonomy" id="3775"/>
    <lineage>
        <taxon>Eukaryota</taxon>
        <taxon>Viridiplantae</taxon>
        <taxon>Streptophyta</taxon>
        <taxon>Embryophyta</taxon>
        <taxon>Tracheophyta</taxon>
        <taxon>Spermatophyta</taxon>
        <taxon>Magnoliopsida</taxon>
        <taxon>eudicotyledons</taxon>
        <taxon>Gunneridae</taxon>
        <taxon>Pentapetalae</taxon>
        <taxon>rosids</taxon>
        <taxon>fabids</taxon>
        <taxon>Oxalidales</taxon>
        <taxon>Cephalotaceae</taxon>
        <taxon>Cephalotus</taxon>
    </lineage>
</organism>
<dbReference type="InterPro" id="IPR018289">
    <property type="entry name" value="MULE_transposase_dom"/>
</dbReference>
<gene>
    <name evidence="4" type="ORF">CFOL_v3_34847</name>
</gene>
<keyword evidence="5" id="KW-1185">Reference proteome</keyword>
<dbReference type="OrthoDB" id="1166497at2759"/>
<keyword evidence="2" id="KW-0472">Membrane</keyword>
<comment type="caution">
    <text evidence="4">The sequence shown here is derived from an EMBL/GenBank/DDBJ whole genome shotgun (WGS) entry which is preliminary data.</text>
</comment>
<keyword evidence="2" id="KW-0812">Transmembrane</keyword>
<evidence type="ECO:0000256" key="1">
    <source>
        <dbReference type="PROSITE-ProRule" id="PRU00325"/>
    </source>
</evidence>
<evidence type="ECO:0000313" key="5">
    <source>
        <dbReference type="Proteomes" id="UP000187406"/>
    </source>
</evidence>
<proteinExistence type="predicted"/>
<keyword evidence="1" id="KW-0479">Metal-binding</keyword>
<dbReference type="PROSITE" id="PS50966">
    <property type="entry name" value="ZF_SWIM"/>
    <property type="match status" value="1"/>
</dbReference>
<feature type="transmembrane region" description="Helical" evidence="2">
    <location>
        <begin position="201"/>
        <end position="220"/>
    </location>
</feature>
<sequence length="247" mass="28609">GCRPFIGLDGCHLKGPFGGVFLGAIYIDTNKRLFPLAFAIVEVDGKDSWRFFLEQLYTCIGVGTQDRVLVFMSDKEFQVLENGIKYVVNLRCRCCSCDEWNIKSITCRHVETTLGYTRESMEDYCHEYFIVGQYMETYRNIIHPIPETNLNPGDICQAIYPPHLKRFHGRPKATRFKAKGEQANRKKSYCQKDIVMLSHKITFIINYFYIMHSVLIFLLLQKKRGNTKATTHVTCRSGNIRIYCNCV</sequence>
<dbReference type="GO" id="GO:0008270">
    <property type="term" value="F:zinc ion binding"/>
    <property type="evidence" value="ECO:0007669"/>
    <property type="project" value="UniProtKB-KW"/>
</dbReference>
<dbReference type="InParanoid" id="A0A1Q3DG78"/>
<dbReference type="EMBL" id="BDDD01007460">
    <property type="protein sequence ID" value="GAV91452.1"/>
    <property type="molecule type" value="Genomic_DNA"/>
</dbReference>
<evidence type="ECO:0000259" key="3">
    <source>
        <dbReference type="PROSITE" id="PS50966"/>
    </source>
</evidence>
<dbReference type="Proteomes" id="UP000187406">
    <property type="component" value="Unassembled WGS sequence"/>
</dbReference>